<keyword evidence="3" id="KW-0808">Transferase</keyword>
<dbReference type="Proteomes" id="UP000319499">
    <property type="component" value="Unassembled WGS sequence"/>
</dbReference>
<dbReference type="InterPro" id="IPR028098">
    <property type="entry name" value="Glyco_trans_4-like_N"/>
</dbReference>
<dbReference type="SUPFAM" id="SSF53756">
    <property type="entry name" value="UDP-Glycosyltransferase/glycogen phosphorylase"/>
    <property type="match status" value="1"/>
</dbReference>
<dbReference type="GO" id="GO:0016757">
    <property type="term" value="F:glycosyltransferase activity"/>
    <property type="evidence" value="ECO:0007669"/>
    <property type="project" value="InterPro"/>
</dbReference>
<keyword evidence="4" id="KW-1185">Reference proteome</keyword>
<dbReference type="Pfam" id="PF13439">
    <property type="entry name" value="Glyco_transf_4"/>
    <property type="match status" value="1"/>
</dbReference>
<comment type="caution">
    <text evidence="3">The sequence shown here is derived from an EMBL/GenBank/DDBJ whole genome shotgun (WGS) entry which is preliminary data.</text>
</comment>
<dbReference type="OrthoDB" id="798298at2"/>
<evidence type="ECO:0000313" key="4">
    <source>
        <dbReference type="Proteomes" id="UP000319499"/>
    </source>
</evidence>
<feature type="domain" description="Glycosyl transferase family 1" evidence="1">
    <location>
        <begin position="188"/>
        <end position="346"/>
    </location>
</feature>
<name>A0A563DGX6_9FLAO</name>
<proteinExistence type="predicted"/>
<accession>A0A563DGX6</accession>
<evidence type="ECO:0000259" key="1">
    <source>
        <dbReference type="Pfam" id="PF00534"/>
    </source>
</evidence>
<dbReference type="AlphaFoldDB" id="A0A563DGX6"/>
<evidence type="ECO:0000259" key="2">
    <source>
        <dbReference type="Pfam" id="PF13439"/>
    </source>
</evidence>
<evidence type="ECO:0000313" key="3">
    <source>
        <dbReference type="EMBL" id="TWP29281.1"/>
    </source>
</evidence>
<gene>
    <name evidence="3" type="ORF">ETU09_03425</name>
</gene>
<sequence>MIKLLFVNTDLRGGGAEKVLVNLLNRLDFTKYEVTLFTVFKEGVNRENLRPEVKQKWFFNNLFKGYSRIALIFPPRILFKFFIKEKYDIIISYLEGFPSRIVSGCEDPNTKIVSWIHLELYKNTVSYEFRNLKEAEKTYNKFDKIVCVAESVKKCLQESINIRPNKFKVIYNSLDIEDIIHKSKENVLPIKNKLRLCTVGRLNPQKGYDRLLRIVSRLKNEDNIDFELLILGTGPLENELKKYVKENKLIDTVQFLGYNKNPYAYIKSSDLFVCSSYKEGYSTVVTESIVLGTPVISTNCSGMSEILDEGRCGVIVNNDEESLYLGLKNILLNNQLIEHYKEKAIERSLFLKERNELQNFDHLISELIN</sequence>
<dbReference type="PANTHER" id="PTHR12526:SF630">
    <property type="entry name" value="GLYCOSYLTRANSFERASE"/>
    <property type="match status" value="1"/>
</dbReference>
<dbReference type="InterPro" id="IPR001296">
    <property type="entry name" value="Glyco_trans_1"/>
</dbReference>
<feature type="domain" description="Glycosyltransferase subfamily 4-like N-terminal" evidence="2">
    <location>
        <begin position="14"/>
        <end position="177"/>
    </location>
</feature>
<organism evidence="3 4">
    <name type="scientific">Apibacter muscae</name>
    <dbReference type="NCBI Taxonomy" id="2509004"/>
    <lineage>
        <taxon>Bacteria</taxon>
        <taxon>Pseudomonadati</taxon>
        <taxon>Bacteroidota</taxon>
        <taxon>Flavobacteriia</taxon>
        <taxon>Flavobacteriales</taxon>
        <taxon>Weeksellaceae</taxon>
        <taxon>Apibacter</taxon>
    </lineage>
</organism>
<reference evidence="3 4" key="1">
    <citation type="submission" date="2019-02" db="EMBL/GenBank/DDBJ databases">
        <title>Apibacter muscae sp. nov.: a novel member of the house fly microbiota.</title>
        <authorList>
            <person name="Park R."/>
        </authorList>
    </citation>
    <scope>NUCLEOTIDE SEQUENCE [LARGE SCALE GENOMIC DNA]</scope>
    <source>
        <strain evidence="3 4">AL1</strain>
    </source>
</reference>
<dbReference type="Gene3D" id="3.40.50.2000">
    <property type="entry name" value="Glycogen Phosphorylase B"/>
    <property type="match status" value="2"/>
</dbReference>
<dbReference type="CDD" id="cd03811">
    <property type="entry name" value="GT4_GT28_WabH-like"/>
    <property type="match status" value="1"/>
</dbReference>
<dbReference type="RefSeq" id="WP_146261637.1">
    <property type="nucleotide sequence ID" value="NZ_SELG01000029.1"/>
</dbReference>
<dbReference type="EMBL" id="SELH01000015">
    <property type="protein sequence ID" value="TWP29281.1"/>
    <property type="molecule type" value="Genomic_DNA"/>
</dbReference>
<dbReference type="Pfam" id="PF00534">
    <property type="entry name" value="Glycos_transf_1"/>
    <property type="match status" value="1"/>
</dbReference>
<protein>
    <submittedName>
        <fullName evidence="3">Glycosyltransferase</fullName>
    </submittedName>
</protein>
<dbReference type="PANTHER" id="PTHR12526">
    <property type="entry name" value="GLYCOSYLTRANSFERASE"/>
    <property type="match status" value="1"/>
</dbReference>